<feature type="signal peptide" evidence="1">
    <location>
        <begin position="1"/>
        <end position="34"/>
    </location>
</feature>
<evidence type="ECO:0000313" key="3">
    <source>
        <dbReference type="Proteomes" id="UP000049983"/>
    </source>
</evidence>
<name>A0A0M7AVC6_9HYPH</name>
<protein>
    <submittedName>
        <fullName evidence="2">Uncharacterized protein</fullName>
    </submittedName>
</protein>
<dbReference type="EMBL" id="CXWC01000021">
    <property type="protein sequence ID" value="CTQ79601.1"/>
    <property type="molecule type" value="Genomic_DNA"/>
</dbReference>
<dbReference type="Proteomes" id="UP000049983">
    <property type="component" value="Unassembled WGS sequence"/>
</dbReference>
<dbReference type="GeneID" id="97673494"/>
<evidence type="ECO:0000313" key="2">
    <source>
        <dbReference type="EMBL" id="CTQ79601.1"/>
    </source>
</evidence>
<proteinExistence type="predicted"/>
<evidence type="ECO:0000256" key="1">
    <source>
        <dbReference type="SAM" id="SignalP"/>
    </source>
</evidence>
<reference evidence="3" key="1">
    <citation type="submission" date="2015-07" db="EMBL/GenBank/DDBJ databases">
        <authorList>
            <person name="Rodrigo-Torres Lidia"/>
            <person name="Arahal R.David."/>
        </authorList>
    </citation>
    <scope>NUCLEOTIDE SEQUENCE [LARGE SCALE GENOMIC DNA]</scope>
    <source>
        <strain evidence="3">CECT 5096</strain>
    </source>
</reference>
<dbReference type="RefSeq" id="WP_208992784.1">
    <property type="nucleotide sequence ID" value="NZ_CANKXR010000003.1"/>
</dbReference>
<keyword evidence="1" id="KW-0732">Signal</keyword>
<gene>
    <name evidence="2" type="ORF">LA5096_06278</name>
</gene>
<dbReference type="AlphaFoldDB" id="A0A0M7AVC6"/>
<dbReference type="STRING" id="311410.LA5095_04019"/>
<keyword evidence="3" id="KW-1185">Reference proteome</keyword>
<accession>A0A0M7AVC6</accession>
<sequence length="226" mass="23996">MKIFINGIAQRSIRKSSFLVAVALGALASGQAFADPVALVLDRSEGIDVAAFSELMPGDVIDLGATGHVDLLDYSACQEVRIKSGTLTVSSAGISLEGGEEKVLRAGNCLQADSGSSSNTADKGLTVTLRGLTLENKKAASLMLRFDDKAKDQYGSVFVSFGGGEPKRFDVLDNIVTEMPKRDNDEEAVEVELFLQGKAPDFGVEMRKITIDPAQVGRKTAVVLVK</sequence>
<feature type="chain" id="PRO_5009788112" evidence="1">
    <location>
        <begin position="35"/>
        <end position="226"/>
    </location>
</feature>
<organism evidence="2 3">
    <name type="scientific">Roseibium album</name>
    <dbReference type="NCBI Taxonomy" id="311410"/>
    <lineage>
        <taxon>Bacteria</taxon>
        <taxon>Pseudomonadati</taxon>
        <taxon>Pseudomonadota</taxon>
        <taxon>Alphaproteobacteria</taxon>
        <taxon>Hyphomicrobiales</taxon>
        <taxon>Stappiaceae</taxon>
        <taxon>Roseibium</taxon>
    </lineage>
</organism>